<protein>
    <submittedName>
        <fullName evidence="2">Candidate secreted effector</fullName>
    </submittedName>
</protein>
<accession>A0A914M1K2</accession>
<evidence type="ECO:0000313" key="2">
    <source>
        <dbReference type="WBParaSite" id="Minc3s01161g21293"/>
    </source>
</evidence>
<organism evidence="1 2">
    <name type="scientific">Meloidogyne incognita</name>
    <name type="common">Southern root-knot nematode worm</name>
    <name type="synonym">Oxyuris incognita</name>
    <dbReference type="NCBI Taxonomy" id="6306"/>
    <lineage>
        <taxon>Eukaryota</taxon>
        <taxon>Metazoa</taxon>
        <taxon>Ecdysozoa</taxon>
        <taxon>Nematoda</taxon>
        <taxon>Chromadorea</taxon>
        <taxon>Rhabditida</taxon>
        <taxon>Tylenchina</taxon>
        <taxon>Tylenchomorpha</taxon>
        <taxon>Tylenchoidea</taxon>
        <taxon>Meloidogynidae</taxon>
        <taxon>Meloidogyninae</taxon>
        <taxon>Meloidogyne</taxon>
        <taxon>Meloidogyne incognita group</taxon>
    </lineage>
</organism>
<sequence>MFGTDDFSVRFWIPEDVQELTTLSIIFQIYFLNNLKSLPTLSKIRISSTSCSSLKTNTRKYWYIFPTILHY</sequence>
<dbReference type="AlphaFoldDB" id="A0A914M1K2"/>
<name>A0A914M1K2_MELIC</name>
<dbReference type="Proteomes" id="UP000887563">
    <property type="component" value="Unplaced"/>
</dbReference>
<reference evidence="2" key="1">
    <citation type="submission" date="2022-11" db="UniProtKB">
        <authorList>
            <consortium name="WormBaseParasite"/>
        </authorList>
    </citation>
    <scope>IDENTIFICATION</scope>
</reference>
<evidence type="ECO:0000313" key="1">
    <source>
        <dbReference type="Proteomes" id="UP000887563"/>
    </source>
</evidence>
<dbReference type="WBParaSite" id="Minc3s01161g21293">
    <property type="protein sequence ID" value="Minc3s01161g21293"/>
    <property type="gene ID" value="Minc3s01161g21293"/>
</dbReference>
<keyword evidence="1" id="KW-1185">Reference proteome</keyword>
<proteinExistence type="predicted"/>